<evidence type="ECO:0000313" key="3">
    <source>
        <dbReference type="Proteomes" id="UP001516400"/>
    </source>
</evidence>
<name>A0ABD2PE51_9CUCU</name>
<protein>
    <submittedName>
        <fullName evidence="2">Uncharacterized protein</fullName>
    </submittedName>
</protein>
<dbReference type="AlphaFoldDB" id="A0ABD2PE51"/>
<reference evidence="2 3" key="1">
    <citation type="journal article" date="2021" name="BMC Biol.">
        <title>Horizontally acquired antibacterial genes associated with adaptive radiation of ladybird beetles.</title>
        <authorList>
            <person name="Li H.S."/>
            <person name="Tang X.F."/>
            <person name="Huang Y.H."/>
            <person name="Xu Z.Y."/>
            <person name="Chen M.L."/>
            <person name="Du X.Y."/>
            <person name="Qiu B.Y."/>
            <person name="Chen P.T."/>
            <person name="Zhang W."/>
            <person name="Slipinski A."/>
            <person name="Escalona H.E."/>
            <person name="Waterhouse R.M."/>
            <person name="Zwick A."/>
            <person name="Pang H."/>
        </authorList>
    </citation>
    <scope>NUCLEOTIDE SEQUENCE [LARGE SCALE GENOMIC DNA]</scope>
    <source>
        <strain evidence="2">SYSU2018</strain>
    </source>
</reference>
<feature type="compositionally biased region" description="Low complexity" evidence="1">
    <location>
        <begin position="11"/>
        <end position="22"/>
    </location>
</feature>
<keyword evidence="3" id="KW-1185">Reference proteome</keyword>
<dbReference type="EMBL" id="JABFTP020000185">
    <property type="protein sequence ID" value="KAL3288985.1"/>
    <property type="molecule type" value="Genomic_DNA"/>
</dbReference>
<gene>
    <name evidence="2" type="ORF">HHI36_003428</name>
</gene>
<evidence type="ECO:0000313" key="2">
    <source>
        <dbReference type="EMBL" id="KAL3288985.1"/>
    </source>
</evidence>
<evidence type="ECO:0000256" key="1">
    <source>
        <dbReference type="SAM" id="MobiDB-lite"/>
    </source>
</evidence>
<accession>A0ABD2PE51</accession>
<sequence>MRKLQQKLRRSNSSISYSSSRSSGKESFIEDSDDSARHPNVTVNKEIEESSDDEEAHTLTTLTTVPLNELSQDLINIAGIEN</sequence>
<proteinExistence type="predicted"/>
<organism evidence="2 3">
    <name type="scientific">Cryptolaemus montrouzieri</name>
    <dbReference type="NCBI Taxonomy" id="559131"/>
    <lineage>
        <taxon>Eukaryota</taxon>
        <taxon>Metazoa</taxon>
        <taxon>Ecdysozoa</taxon>
        <taxon>Arthropoda</taxon>
        <taxon>Hexapoda</taxon>
        <taxon>Insecta</taxon>
        <taxon>Pterygota</taxon>
        <taxon>Neoptera</taxon>
        <taxon>Endopterygota</taxon>
        <taxon>Coleoptera</taxon>
        <taxon>Polyphaga</taxon>
        <taxon>Cucujiformia</taxon>
        <taxon>Coccinelloidea</taxon>
        <taxon>Coccinellidae</taxon>
        <taxon>Scymninae</taxon>
        <taxon>Scymnini</taxon>
        <taxon>Cryptolaemus</taxon>
    </lineage>
</organism>
<dbReference type="Proteomes" id="UP001516400">
    <property type="component" value="Unassembled WGS sequence"/>
</dbReference>
<feature type="region of interest" description="Disordered" evidence="1">
    <location>
        <begin position="1"/>
        <end position="40"/>
    </location>
</feature>
<feature type="compositionally biased region" description="Basic residues" evidence="1">
    <location>
        <begin position="1"/>
        <end position="10"/>
    </location>
</feature>
<feature type="non-terminal residue" evidence="2">
    <location>
        <position position="82"/>
    </location>
</feature>
<comment type="caution">
    <text evidence="2">The sequence shown here is derived from an EMBL/GenBank/DDBJ whole genome shotgun (WGS) entry which is preliminary data.</text>
</comment>